<dbReference type="Proteomes" id="UP000193067">
    <property type="component" value="Unassembled WGS sequence"/>
</dbReference>
<dbReference type="EMBL" id="KZ084090">
    <property type="protein sequence ID" value="OSD06286.1"/>
    <property type="molecule type" value="Genomic_DNA"/>
</dbReference>
<dbReference type="Pfam" id="PF18758">
    <property type="entry name" value="KDZ"/>
    <property type="match status" value="2"/>
</dbReference>
<proteinExistence type="predicted"/>
<dbReference type="OrthoDB" id="3251205at2759"/>
<evidence type="ECO:0000313" key="2">
    <source>
        <dbReference type="Proteomes" id="UP000193067"/>
    </source>
</evidence>
<sequence>MVESTASVPRLSIQAQVRALCHLHRSLFVTTLVDQFSMVFYMYLDILHHVDLAVNVALHHDTPDWQVLNRCPPCMNKLENQAVLSPSMLVMMVGNQSLKLIDSISTAATPTTPFPPPSVSSLAAWSLIPEVQDLDDDTNWFDIHHPSSSDRISIYVDWWHNAGPESGKKMFALFAVTGIFVSQCRHGHCLAICDMVRSGKLSLGPRATSLKISGVVPAFHGHSHDRACQVDWHPLYQEGGCELVFLEWNALATGPQLSTVFHWHQAIKQFFGFWSKQKHAESGKFILHNYQQALDTIKTDTETLDLLCQQLGVGPAHFKRFLQEERTYFKSCKSEPPEVTAELDYMDSLVGLQVAGLSAIAAKAATEKLDTFIHLYVNNPQATKKKQQQVSSVRTKVSTTQAQWETVHKEVLQREEELNIYRLALDNLERLVVQHLFELTKLQLSGTKLLWLDILDMSTLADLDILRDTWQDIRAQPWAKPSHRRAMNLYFNIKGAREEIFRLNVEIPRLFTFLLDEHTDYQAAIAGCSSNDAPLPHKLCQRWKYQELVSTHIVRHLVQASRLLGFSGSVPLPRWATLDLWVEAEAGEAENLSCIPGAETEGEEEVFVDPVRTWTSQHRFCVIRTWTVLHCIQLLSPYIIPG</sequence>
<name>A0A1Y2IYU4_TRAC3</name>
<protein>
    <recommendedName>
        <fullName evidence="3">CxC1-like cysteine cluster associated with KDZ transposases domain-containing protein</fullName>
    </recommendedName>
</protein>
<evidence type="ECO:0008006" key="3">
    <source>
        <dbReference type="Google" id="ProtNLM"/>
    </source>
</evidence>
<dbReference type="InterPro" id="IPR040521">
    <property type="entry name" value="KDZ"/>
</dbReference>
<organism evidence="1 2">
    <name type="scientific">Trametes coccinea (strain BRFM310)</name>
    <name type="common">Pycnoporus coccineus</name>
    <dbReference type="NCBI Taxonomy" id="1353009"/>
    <lineage>
        <taxon>Eukaryota</taxon>
        <taxon>Fungi</taxon>
        <taxon>Dikarya</taxon>
        <taxon>Basidiomycota</taxon>
        <taxon>Agaricomycotina</taxon>
        <taxon>Agaricomycetes</taxon>
        <taxon>Polyporales</taxon>
        <taxon>Polyporaceae</taxon>
        <taxon>Trametes</taxon>
    </lineage>
</organism>
<dbReference type="AlphaFoldDB" id="A0A1Y2IYU4"/>
<reference evidence="1 2" key="1">
    <citation type="journal article" date="2015" name="Biotechnol. Biofuels">
        <title>Enhanced degradation of softwood versus hardwood by the white-rot fungus Pycnoporus coccineus.</title>
        <authorList>
            <person name="Couturier M."/>
            <person name="Navarro D."/>
            <person name="Chevret D."/>
            <person name="Henrissat B."/>
            <person name="Piumi F."/>
            <person name="Ruiz-Duenas F.J."/>
            <person name="Martinez A.T."/>
            <person name="Grigoriev I.V."/>
            <person name="Riley R."/>
            <person name="Lipzen A."/>
            <person name="Berrin J.G."/>
            <person name="Master E.R."/>
            <person name="Rosso M.N."/>
        </authorList>
    </citation>
    <scope>NUCLEOTIDE SEQUENCE [LARGE SCALE GENOMIC DNA]</scope>
    <source>
        <strain evidence="1 2">BRFM310</strain>
    </source>
</reference>
<keyword evidence="2" id="KW-1185">Reference proteome</keyword>
<evidence type="ECO:0000313" key="1">
    <source>
        <dbReference type="EMBL" id="OSD06286.1"/>
    </source>
</evidence>
<gene>
    <name evidence="1" type="ORF">PYCCODRAFT_1442536</name>
</gene>
<dbReference type="STRING" id="1353009.A0A1Y2IYU4"/>
<accession>A0A1Y2IYU4</accession>